<reference evidence="1" key="1">
    <citation type="submission" date="2024-09" db="EMBL/GenBank/DDBJ databases">
        <title>Black Yeasts Isolated from many extreme environments.</title>
        <authorList>
            <person name="Coleine C."/>
            <person name="Stajich J.E."/>
            <person name="Selbmann L."/>
        </authorList>
    </citation>
    <scope>NUCLEOTIDE SEQUENCE</scope>
    <source>
        <strain evidence="1">CCFEE 5737</strain>
    </source>
</reference>
<comment type="caution">
    <text evidence="1">The sequence shown here is derived from an EMBL/GenBank/DDBJ whole genome shotgun (WGS) entry which is preliminary data.</text>
</comment>
<sequence length="308" mass="33428">MSNGFTSVNRPQLSNGIHVTNGTPRRDGASTLSHPDTSNGVAPHSASELARRDASNETAELEGNEAGPTPERTLRFHPSLLPPSWPQPNSDMIDDYNDGSIDIPTLMRVALVYDRRSPNSVAVGGQLSQARAFNGSTAINGSLAVNGPPAINGFLATNPFAAVNGSSAIYRNIAPWPVPNTSHQFPVQPSRSQNPIPSNIAPIQVSDHGFTFTNPYHIAGIPQPVPGHGSTWHEGGHGFPTLYHMQGGSSVPFYNGGWDWCPRCFHSRTFAEWQLTPDDTEQDVLTWMRNTRNYCCGPCGERFGRRGF</sequence>
<dbReference type="EMBL" id="JAWDJW010006334">
    <property type="protein sequence ID" value="KAK3065606.1"/>
    <property type="molecule type" value="Genomic_DNA"/>
</dbReference>
<gene>
    <name evidence="1" type="ORF">LTS18_000083</name>
</gene>
<accession>A0ACC3DDJ5</accession>
<protein>
    <submittedName>
        <fullName evidence="1">Uncharacterized protein</fullName>
    </submittedName>
</protein>
<evidence type="ECO:0000313" key="1">
    <source>
        <dbReference type="EMBL" id="KAK3065606.1"/>
    </source>
</evidence>
<keyword evidence="2" id="KW-1185">Reference proteome</keyword>
<name>A0ACC3DDJ5_9PEZI</name>
<organism evidence="1 2">
    <name type="scientific">Coniosporium uncinatum</name>
    <dbReference type="NCBI Taxonomy" id="93489"/>
    <lineage>
        <taxon>Eukaryota</taxon>
        <taxon>Fungi</taxon>
        <taxon>Dikarya</taxon>
        <taxon>Ascomycota</taxon>
        <taxon>Pezizomycotina</taxon>
        <taxon>Dothideomycetes</taxon>
        <taxon>Dothideomycetes incertae sedis</taxon>
        <taxon>Coniosporium</taxon>
    </lineage>
</organism>
<proteinExistence type="predicted"/>
<evidence type="ECO:0000313" key="2">
    <source>
        <dbReference type="Proteomes" id="UP001186974"/>
    </source>
</evidence>
<dbReference type="Proteomes" id="UP001186974">
    <property type="component" value="Unassembled WGS sequence"/>
</dbReference>